<dbReference type="AlphaFoldDB" id="A0A928Z9I2"/>
<dbReference type="GO" id="GO:0009003">
    <property type="term" value="F:signal peptidase activity"/>
    <property type="evidence" value="ECO:0007669"/>
    <property type="project" value="UniProtKB-EC"/>
</dbReference>
<dbReference type="GO" id="GO:0005886">
    <property type="term" value="C:plasma membrane"/>
    <property type="evidence" value="ECO:0007669"/>
    <property type="project" value="UniProtKB-SubCell"/>
</dbReference>
<evidence type="ECO:0000256" key="4">
    <source>
        <dbReference type="ARBA" id="ARBA00013208"/>
    </source>
</evidence>
<dbReference type="InterPro" id="IPR000223">
    <property type="entry name" value="Pept_S26A_signal_pept_1"/>
</dbReference>
<dbReference type="GO" id="GO:0004252">
    <property type="term" value="F:serine-type endopeptidase activity"/>
    <property type="evidence" value="ECO:0007669"/>
    <property type="project" value="InterPro"/>
</dbReference>
<comment type="subcellular location">
    <subcellularLocation>
        <location evidence="2">Cell membrane</location>
        <topology evidence="2">Single-pass type II membrane protein</topology>
    </subcellularLocation>
    <subcellularLocation>
        <location evidence="6">Membrane</location>
        <topology evidence="6">Single-pass type II membrane protein</topology>
    </subcellularLocation>
</comment>
<feature type="transmembrane region" description="Helical" evidence="6">
    <location>
        <begin position="109"/>
        <end position="127"/>
    </location>
</feature>
<dbReference type="GO" id="GO:0006465">
    <property type="term" value="P:signal peptide processing"/>
    <property type="evidence" value="ECO:0007669"/>
    <property type="project" value="InterPro"/>
</dbReference>
<dbReference type="EC" id="3.4.21.89" evidence="4 6"/>
<feature type="transmembrane region" description="Helical" evidence="6">
    <location>
        <begin position="178"/>
        <end position="201"/>
    </location>
</feature>
<feature type="domain" description="Peptidase S26" evidence="7">
    <location>
        <begin position="193"/>
        <end position="363"/>
    </location>
</feature>
<keyword evidence="6" id="KW-0472">Membrane</keyword>
<keyword evidence="6" id="KW-0812">Transmembrane</keyword>
<evidence type="ECO:0000256" key="2">
    <source>
        <dbReference type="ARBA" id="ARBA00004401"/>
    </source>
</evidence>
<comment type="similarity">
    <text evidence="3 6">Belongs to the peptidase S26 family.</text>
</comment>
<keyword evidence="9" id="KW-1185">Reference proteome</keyword>
<feature type="transmembrane region" description="Helical" evidence="6">
    <location>
        <begin position="133"/>
        <end position="157"/>
    </location>
</feature>
<evidence type="ECO:0000313" key="8">
    <source>
        <dbReference type="EMBL" id="MBE9041708.1"/>
    </source>
</evidence>
<accession>A0A928Z9I2</accession>
<dbReference type="PANTHER" id="PTHR43390:SF1">
    <property type="entry name" value="CHLOROPLAST PROCESSING PEPTIDASE"/>
    <property type="match status" value="1"/>
</dbReference>
<dbReference type="RefSeq" id="WP_264321908.1">
    <property type="nucleotide sequence ID" value="NZ_JADEXN010000234.1"/>
</dbReference>
<feature type="transmembrane region" description="Helical" evidence="6">
    <location>
        <begin position="41"/>
        <end position="60"/>
    </location>
</feature>
<evidence type="ECO:0000256" key="5">
    <source>
        <dbReference type="ARBA" id="ARBA00022801"/>
    </source>
</evidence>
<proteinExistence type="inferred from homology"/>
<dbReference type="PROSITE" id="PS00761">
    <property type="entry name" value="SPASE_I_3"/>
    <property type="match status" value="1"/>
</dbReference>
<keyword evidence="5 6" id="KW-0378">Hydrolase</keyword>
<reference evidence="8" key="1">
    <citation type="submission" date="2020-10" db="EMBL/GenBank/DDBJ databases">
        <authorList>
            <person name="Castelo-Branco R."/>
            <person name="Eusebio N."/>
            <person name="Adriana R."/>
            <person name="Vieira A."/>
            <person name="Brugerolle De Fraissinette N."/>
            <person name="Rezende De Castro R."/>
            <person name="Schneider M.P."/>
            <person name="Vasconcelos V."/>
            <person name="Leao P.N."/>
        </authorList>
    </citation>
    <scope>NUCLEOTIDE SEQUENCE</scope>
    <source>
        <strain evidence="8">LEGE 11467</strain>
    </source>
</reference>
<gene>
    <name evidence="8" type="primary">lepB</name>
    <name evidence="8" type="ORF">IQ235_13060</name>
</gene>
<dbReference type="CDD" id="cd06530">
    <property type="entry name" value="S26_SPase_I"/>
    <property type="match status" value="1"/>
</dbReference>
<evidence type="ECO:0000256" key="6">
    <source>
        <dbReference type="RuleBase" id="RU362042"/>
    </source>
</evidence>
<evidence type="ECO:0000256" key="3">
    <source>
        <dbReference type="ARBA" id="ARBA00009370"/>
    </source>
</evidence>
<dbReference type="InterPro" id="IPR019533">
    <property type="entry name" value="Peptidase_S26"/>
</dbReference>
<evidence type="ECO:0000259" key="7">
    <source>
        <dbReference type="Pfam" id="PF10502"/>
    </source>
</evidence>
<protein>
    <recommendedName>
        <fullName evidence="4 6">Signal peptidase I</fullName>
        <ecNumber evidence="4 6">3.4.21.89</ecNumber>
    </recommendedName>
</protein>
<dbReference type="NCBIfam" id="TIGR02227">
    <property type="entry name" value="sigpep_I_bact"/>
    <property type="match status" value="1"/>
</dbReference>
<dbReference type="EMBL" id="JADEXN010000234">
    <property type="protein sequence ID" value="MBE9041708.1"/>
    <property type="molecule type" value="Genomic_DNA"/>
</dbReference>
<organism evidence="8 9">
    <name type="scientific">Zarconia navalis LEGE 11467</name>
    <dbReference type="NCBI Taxonomy" id="1828826"/>
    <lineage>
        <taxon>Bacteria</taxon>
        <taxon>Bacillati</taxon>
        <taxon>Cyanobacteriota</taxon>
        <taxon>Cyanophyceae</taxon>
        <taxon>Oscillatoriophycideae</taxon>
        <taxon>Oscillatoriales</taxon>
        <taxon>Oscillatoriales incertae sedis</taxon>
        <taxon>Zarconia</taxon>
        <taxon>Zarconia navalis</taxon>
    </lineage>
</organism>
<comment type="caution">
    <text evidence="8">The sequence shown here is derived from an EMBL/GenBank/DDBJ whole genome shotgun (WGS) entry which is preliminary data.</text>
</comment>
<keyword evidence="6" id="KW-0645">Protease</keyword>
<evidence type="ECO:0000313" key="9">
    <source>
        <dbReference type="Proteomes" id="UP000621799"/>
    </source>
</evidence>
<comment type="catalytic activity">
    <reaction evidence="1 6">
        <text>Cleavage of hydrophobic, N-terminal signal or leader sequences from secreted and periplasmic proteins.</text>
        <dbReference type="EC" id="3.4.21.89"/>
    </reaction>
</comment>
<comment type="caution">
    <text evidence="6">Lacks conserved residue(s) required for the propagation of feature annotation.</text>
</comment>
<feature type="transmembrane region" description="Helical" evidence="6">
    <location>
        <begin position="66"/>
        <end position="88"/>
    </location>
</feature>
<dbReference type="InterPro" id="IPR036286">
    <property type="entry name" value="LexA/Signal_pep-like_sf"/>
</dbReference>
<dbReference type="PROSITE" id="PS00760">
    <property type="entry name" value="SPASE_I_2"/>
    <property type="match status" value="1"/>
</dbReference>
<dbReference type="InterPro" id="IPR019757">
    <property type="entry name" value="Pept_S26A_signal_pept_1_Lys-AS"/>
</dbReference>
<evidence type="ECO:0000256" key="1">
    <source>
        <dbReference type="ARBA" id="ARBA00000677"/>
    </source>
</evidence>
<sequence>MNQALPSTSPEPSGKEPWLAVCLSSLFPGIGQIYSGQKFRGIFWILSFTIFSGLGLFSLLTQTGNILLGVGSLLLLPIFKISNLFDAYTCTRKSNSSEFEELRKQSKDPWAAVFLSTILLGAGHFYIGNGLLGSILLFFVVASYFIPTLAILLWLLSPLVIYHVYRTTPTQREKSKRFLIPIALLITIGAGLVSGIVQVSIREFVAESRYIPTGAMIPNLQINDRLVINKFIYQVQDPQRGDIVVFNPPEALQREGFKEAFIKRIIGLPGETIEIIEDRVYINGNPLDEPYLDESRKTRVDICRNQNSYFSRREGEGQEIWEATVPPNSYLTMGDNRENSYDSRCWGTVSREYIVGKATKILWPLNRMGNID</sequence>
<dbReference type="Gene3D" id="2.10.109.10">
    <property type="entry name" value="Umud Fragment, subunit A"/>
    <property type="match status" value="1"/>
</dbReference>
<name>A0A928Z9I2_9CYAN</name>
<dbReference type="InterPro" id="IPR019758">
    <property type="entry name" value="Pept_S26A_signal_pept_1_CS"/>
</dbReference>
<dbReference type="Proteomes" id="UP000621799">
    <property type="component" value="Unassembled WGS sequence"/>
</dbReference>
<dbReference type="PRINTS" id="PR00727">
    <property type="entry name" value="LEADERPTASE"/>
</dbReference>
<keyword evidence="6" id="KW-1133">Transmembrane helix</keyword>
<dbReference type="Pfam" id="PF10502">
    <property type="entry name" value="Peptidase_S26"/>
    <property type="match status" value="1"/>
</dbReference>
<dbReference type="PANTHER" id="PTHR43390">
    <property type="entry name" value="SIGNAL PEPTIDASE I"/>
    <property type="match status" value="1"/>
</dbReference>
<dbReference type="SUPFAM" id="SSF51306">
    <property type="entry name" value="LexA/Signal peptidase"/>
    <property type="match status" value="1"/>
</dbReference>